<evidence type="ECO:0000313" key="1">
    <source>
        <dbReference type="EMBL" id="VXD19117.1"/>
    </source>
</evidence>
<dbReference type="Pfam" id="PF11691">
    <property type="entry name" value="DUF3288"/>
    <property type="match status" value="1"/>
</dbReference>
<dbReference type="EMBL" id="CZCU02000138">
    <property type="protein sequence ID" value="VXD19117.1"/>
    <property type="molecule type" value="Genomic_DNA"/>
</dbReference>
<sequence length="100" mass="11873">MGLAIAIMTAQEQKHPQYNTDRKIVFSLLEQEATEYNLVELARLKIRYRGFPGAKDIQNDLEKILQIWGYTDETLFEKTRQIHATGQIYRRKKTDQEDWI</sequence>
<dbReference type="InterPro" id="IPR021705">
    <property type="entry name" value="DUF3288"/>
</dbReference>
<gene>
    <name evidence="1" type="ORF">PL8927_620015</name>
</gene>
<comment type="caution">
    <text evidence="1">The sequence shown here is derived from an EMBL/GenBank/DDBJ whole genome shotgun (WGS) entry which is preliminary data.</text>
</comment>
<protein>
    <recommendedName>
        <fullName evidence="3">DUF3288 domain-containing protein</fullName>
    </recommendedName>
</protein>
<organism evidence="1 2">
    <name type="scientific">Planktothrix serta PCC 8927</name>
    <dbReference type="NCBI Taxonomy" id="671068"/>
    <lineage>
        <taxon>Bacteria</taxon>
        <taxon>Bacillati</taxon>
        <taxon>Cyanobacteriota</taxon>
        <taxon>Cyanophyceae</taxon>
        <taxon>Oscillatoriophycideae</taxon>
        <taxon>Oscillatoriales</taxon>
        <taxon>Microcoleaceae</taxon>
        <taxon>Planktothrix</taxon>
    </lineage>
</organism>
<reference evidence="1" key="1">
    <citation type="submission" date="2019-10" db="EMBL/GenBank/DDBJ databases">
        <authorList>
            <consortium name="Genoscope - CEA"/>
            <person name="William W."/>
        </authorList>
    </citation>
    <scope>NUCLEOTIDE SEQUENCE [LARGE SCALE GENOMIC DNA]</scope>
    <source>
        <strain evidence="1">BBR_PRJEB10992</strain>
    </source>
</reference>
<proteinExistence type="predicted"/>
<dbReference type="Proteomes" id="UP000184550">
    <property type="component" value="Unassembled WGS sequence"/>
</dbReference>
<evidence type="ECO:0000313" key="2">
    <source>
        <dbReference type="Proteomes" id="UP000184550"/>
    </source>
</evidence>
<keyword evidence="2" id="KW-1185">Reference proteome</keyword>
<dbReference type="AlphaFoldDB" id="A0A7Z9E210"/>
<accession>A0A7Z9E210</accession>
<name>A0A7Z9E210_9CYAN</name>
<evidence type="ECO:0008006" key="3">
    <source>
        <dbReference type="Google" id="ProtNLM"/>
    </source>
</evidence>